<reference evidence="2" key="1">
    <citation type="journal article" date="2020" name="BMC Genomics">
        <title>Correction to: Identification and distribution of gene clusters required for synthesis of sphingolipid metabolism inhibitors in diverse species of the filamentous fungus Fusarium.</title>
        <authorList>
            <person name="Kim H.S."/>
            <person name="Lohmar J.M."/>
            <person name="Busman M."/>
            <person name="Brown D.W."/>
            <person name="Naumann T.A."/>
            <person name="Divon H.H."/>
            <person name="Lysoe E."/>
            <person name="Uhlig S."/>
            <person name="Proctor R.H."/>
        </authorList>
    </citation>
    <scope>NUCLEOTIDE SEQUENCE</scope>
    <source>
        <strain evidence="2">NRRL 22465</strain>
    </source>
</reference>
<feature type="region of interest" description="Disordered" evidence="1">
    <location>
        <begin position="143"/>
        <end position="174"/>
    </location>
</feature>
<feature type="region of interest" description="Disordered" evidence="1">
    <location>
        <begin position="102"/>
        <end position="125"/>
    </location>
</feature>
<protein>
    <submittedName>
        <fullName evidence="2">Uncharacterized protein</fullName>
    </submittedName>
</protein>
<dbReference type="OrthoDB" id="5396252at2759"/>
<feature type="compositionally biased region" description="Basic and acidic residues" evidence="1">
    <location>
        <begin position="102"/>
        <end position="118"/>
    </location>
</feature>
<accession>A0A8H4XLR0</accession>
<name>A0A8H4XLR0_9HYPO</name>
<feature type="compositionally biased region" description="Basic and acidic residues" evidence="1">
    <location>
        <begin position="149"/>
        <end position="168"/>
    </location>
</feature>
<feature type="compositionally biased region" description="Acidic residues" evidence="1">
    <location>
        <begin position="224"/>
        <end position="233"/>
    </location>
</feature>
<dbReference type="EMBL" id="JABEYC010000316">
    <property type="protein sequence ID" value="KAF4979150.1"/>
    <property type="molecule type" value="Genomic_DNA"/>
</dbReference>
<evidence type="ECO:0000313" key="3">
    <source>
        <dbReference type="Proteomes" id="UP000635477"/>
    </source>
</evidence>
<organism evidence="2 3">
    <name type="scientific">Fusarium zealandicum</name>
    <dbReference type="NCBI Taxonomy" id="1053134"/>
    <lineage>
        <taxon>Eukaryota</taxon>
        <taxon>Fungi</taxon>
        <taxon>Dikarya</taxon>
        <taxon>Ascomycota</taxon>
        <taxon>Pezizomycotina</taxon>
        <taxon>Sordariomycetes</taxon>
        <taxon>Hypocreomycetidae</taxon>
        <taxon>Hypocreales</taxon>
        <taxon>Nectriaceae</taxon>
        <taxon>Fusarium</taxon>
        <taxon>Fusarium staphyleae species complex</taxon>
    </lineage>
</organism>
<feature type="region of interest" description="Disordered" evidence="1">
    <location>
        <begin position="211"/>
        <end position="233"/>
    </location>
</feature>
<evidence type="ECO:0000256" key="1">
    <source>
        <dbReference type="SAM" id="MobiDB-lite"/>
    </source>
</evidence>
<comment type="caution">
    <text evidence="2">The sequence shown here is derived from an EMBL/GenBank/DDBJ whole genome shotgun (WGS) entry which is preliminary data.</text>
</comment>
<dbReference type="PANTHER" id="PTHR42068">
    <property type="entry name" value="YALI0B18964P"/>
    <property type="match status" value="1"/>
</dbReference>
<sequence>MERNSLRDLTRRGSRRLGHYAGRSMDITASTINRSSPLDLDLVILQSGNNFGQTLGSVDTSGPIRDDAYAARQALRSGSPTPDALSNAAIIESYADGWNSRDPHNDLFHPEEGFDHNESTVNSTPRWPFINDDVIVLPDPIDEEPLFPARRDSRSQPRRSYRIDDRLQDPASSCHRPLDPVFECEDVGAPIPPRGKVMTSAQFDAYLEAQRRSNRLEGTPQTQDSDEEKAEYEEDDFEAAERFRKQRRQQEAHIINYRQQMMKTTNGPSPLSSANFPEISMAFSQGAPLDLAFGGPVDEEPDEDDEEDDVPLALLEAYRLSGGKRLPTRMASVKSNTNLHVNAQEHFTGPGPTHGKAPSQSGRPIPAFARGLPHDPFAAKASANWAGNTQQPLHPGGLVGIIASEERSKALRRGTPASGFQNPQNPSLDANWAGGTYQLGQTVPTFVVPGMQPRIPQYGPQAPGLGPQVPGLGTQAQTQQMSHFLQAQMEFMQTFSSMNQQRNQYPGSVFSSNRSVMNAGFGSGASTYAMSTHGPNMGYAASVAPSERSNVGLPSRYKTVSRVPSQTGSEKHLQNKDTPTARIELSNALFTGHDLGLEDSSDEDEEEFWRAKCRKQDKRRAVWMGSRDLGIDPAWIT</sequence>
<gene>
    <name evidence="2" type="ORF">FZEAL_4578</name>
</gene>
<dbReference type="PANTHER" id="PTHR42068:SF1">
    <property type="entry name" value="YALI0B18964P"/>
    <property type="match status" value="1"/>
</dbReference>
<dbReference type="Proteomes" id="UP000635477">
    <property type="component" value="Unassembled WGS sequence"/>
</dbReference>
<keyword evidence="3" id="KW-1185">Reference proteome</keyword>
<reference evidence="2" key="2">
    <citation type="submission" date="2020-05" db="EMBL/GenBank/DDBJ databases">
        <authorList>
            <person name="Kim H.-S."/>
            <person name="Proctor R.H."/>
            <person name="Brown D.W."/>
        </authorList>
    </citation>
    <scope>NUCLEOTIDE SEQUENCE</scope>
    <source>
        <strain evidence="2">NRRL 22465</strain>
    </source>
</reference>
<dbReference type="AlphaFoldDB" id="A0A8H4XLR0"/>
<proteinExistence type="predicted"/>
<evidence type="ECO:0000313" key="2">
    <source>
        <dbReference type="EMBL" id="KAF4979150.1"/>
    </source>
</evidence>